<name>A0ABN3TMG6_9ACTN</name>
<proteinExistence type="predicted"/>
<dbReference type="InterPro" id="IPR052039">
    <property type="entry name" value="Caspase-related_regulators"/>
</dbReference>
<feature type="domain" description="Peptidase C14 caspase" evidence="2">
    <location>
        <begin position="6"/>
        <end position="141"/>
    </location>
</feature>
<dbReference type="Proteomes" id="UP001500886">
    <property type="component" value="Unassembled WGS sequence"/>
</dbReference>
<evidence type="ECO:0000256" key="1">
    <source>
        <dbReference type="SAM" id="MobiDB-lite"/>
    </source>
</evidence>
<protein>
    <recommendedName>
        <fullName evidence="2">Peptidase C14 caspase domain-containing protein</fullName>
    </recommendedName>
</protein>
<organism evidence="3 4">
    <name type="scientific">Streptomyces luteosporeus</name>
    <dbReference type="NCBI Taxonomy" id="173856"/>
    <lineage>
        <taxon>Bacteria</taxon>
        <taxon>Bacillati</taxon>
        <taxon>Actinomycetota</taxon>
        <taxon>Actinomycetes</taxon>
        <taxon>Kitasatosporales</taxon>
        <taxon>Streptomycetaceae</taxon>
        <taxon>Streptomyces</taxon>
    </lineage>
</organism>
<reference evidence="3 4" key="1">
    <citation type="journal article" date="2019" name="Int. J. Syst. Evol. Microbiol.">
        <title>The Global Catalogue of Microorganisms (GCM) 10K type strain sequencing project: providing services to taxonomists for standard genome sequencing and annotation.</title>
        <authorList>
            <consortium name="The Broad Institute Genomics Platform"/>
            <consortium name="The Broad Institute Genome Sequencing Center for Infectious Disease"/>
            <person name="Wu L."/>
            <person name="Ma J."/>
        </authorList>
    </citation>
    <scope>NUCLEOTIDE SEQUENCE [LARGE SCALE GENOMIC DNA]</scope>
    <source>
        <strain evidence="3 4">JCM 4542</strain>
    </source>
</reference>
<dbReference type="RefSeq" id="WP_344433833.1">
    <property type="nucleotide sequence ID" value="NZ_BAAASL010000004.1"/>
</dbReference>
<dbReference type="Pfam" id="PF00656">
    <property type="entry name" value="Peptidase_C14"/>
    <property type="match status" value="1"/>
</dbReference>
<dbReference type="SUPFAM" id="SSF52129">
    <property type="entry name" value="Caspase-like"/>
    <property type="match status" value="1"/>
</dbReference>
<dbReference type="InterPro" id="IPR011600">
    <property type="entry name" value="Pept_C14_caspase"/>
</dbReference>
<gene>
    <name evidence="3" type="ORF">GCM10010315_13340</name>
</gene>
<dbReference type="EMBL" id="BAAASL010000004">
    <property type="protein sequence ID" value="GAA2711436.1"/>
    <property type="molecule type" value="Genomic_DNA"/>
</dbReference>
<sequence>MSDNDRYAMLIGVSTYDSDAYHDLPPVRADLHYMQAVLESTEIGMDNDCSMVAEPTRAEMLHAIESFLEERQQSETALLYFSGHGEFCEADGQLYFLTRDTAPDDLPGTAVPAEFLERMLQSCRASSKIVLLDCCSSGSVVQGWTAKGAPNTDERPAPAPCCDRPACTSSPRRTPCRAPPPWHRSDPRSARPGSPERSWRACATGGSRTAAGSHRTTSSST</sequence>
<keyword evidence="4" id="KW-1185">Reference proteome</keyword>
<dbReference type="Gene3D" id="3.40.50.1460">
    <property type="match status" value="1"/>
</dbReference>
<feature type="region of interest" description="Disordered" evidence="1">
    <location>
        <begin position="146"/>
        <end position="221"/>
    </location>
</feature>
<dbReference type="InterPro" id="IPR029030">
    <property type="entry name" value="Caspase-like_dom_sf"/>
</dbReference>
<dbReference type="PANTHER" id="PTHR22576">
    <property type="entry name" value="MUCOSA ASSOCIATED LYMPHOID TISSUE LYMPHOMA TRANSLOCATION PROTEIN 1/PARACASPASE"/>
    <property type="match status" value="1"/>
</dbReference>
<evidence type="ECO:0000313" key="4">
    <source>
        <dbReference type="Proteomes" id="UP001500886"/>
    </source>
</evidence>
<comment type="caution">
    <text evidence="3">The sequence shown here is derived from an EMBL/GenBank/DDBJ whole genome shotgun (WGS) entry which is preliminary data.</text>
</comment>
<evidence type="ECO:0000259" key="2">
    <source>
        <dbReference type="Pfam" id="PF00656"/>
    </source>
</evidence>
<accession>A0ABN3TMG6</accession>
<evidence type="ECO:0000313" key="3">
    <source>
        <dbReference type="EMBL" id="GAA2711436.1"/>
    </source>
</evidence>
<dbReference type="PANTHER" id="PTHR22576:SF37">
    <property type="entry name" value="MUCOSA-ASSOCIATED LYMPHOID TISSUE LYMPHOMA TRANSLOCATION PROTEIN 1"/>
    <property type="match status" value="1"/>
</dbReference>